<dbReference type="GO" id="GO:0010181">
    <property type="term" value="F:FMN binding"/>
    <property type="evidence" value="ECO:0007669"/>
    <property type="project" value="InterPro"/>
</dbReference>
<organism evidence="3 4">
    <name type="scientific">Lentzea flaviverrucosa</name>
    <dbReference type="NCBI Taxonomy" id="200379"/>
    <lineage>
        <taxon>Bacteria</taxon>
        <taxon>Bacillati</taxon>
        <taxon>Actinomycetota</taxon>
        <taxon>Actinomycetes</taxon>
        <taxon>Pseudonocardiales</taxon>
        <taxon>Pseudonocardiaceae</taxon>
        <taxon>Lentzea</taxon>
    </lineage>
</organism>
<keyword evidence="1" id="KW-0560">Oxidoreductase</keyword>
<dbReference type="PANTHER" id="PTHR30466:SF1">
    <property type="entry name" value="FMN REDUCTASE (NADH) RUTF"/>
    <property type="match status" value="1"/>
</dbReference>
<dbReference type="EMBL" id="FOFT01000001">
    <property type="protein sequence ID" value="SEP90701.1"/>
    <property type="molecule type" value="Genomic_DNA"/>
</dbReference>
<dbReference type="PANTHER" id="PTHR30466">
    <property type="entry name" value="FLAVIN REDUCTASE"/>
    <property type="match status" value="1"/>
</dbReference>
<dbReference type="Proteomes" id="UP000199028">
    <property type="component" value="Unassembled WGS sequence"/>
</dbReference>
<dbReference type="RefSeq" id="WP_245982780.1">
    <property type="nucleotide sequence ID" value="NZ_FOFT01000001.1"/>
</dbReference>
<gene>
    <name evidence="3" type="ORF">SAMN05216195_101541</name>
</gene>
<name>A0A1H9BPR2_9PSEU</name>
<sequence length="160" mass="17377">MTEQFRGLMAAFPTGVAVVTTFGQDGEPWGMTLSSLSSVSVDPPTLLVCLRYSSPTLDALARTGSFTVNLLHHEARPAAELFSSGDPDRFRQVAWERPTSLGGPHLVDDAHAAADCVVDHMHRTGTHVVVFGKVHTVVHRSASQPLLYGLRRYASWPQIA</sequence>
<dbReference type="AlphaFoldDB" id="A0A1H9BPR2"/>
<dbReference type="GO" id="GO:0042602">
    <property type="term" value="F:riboflavin reductase (NADPH) activity"/>
    <property type="evidence" value="ECO:0007669"/>
    <property type="project" value="TreeGrafter"/>
</dbReference>
<dbReference type="SUPFAM" id="SSF50475">
    <property type="entry name" value="FMN-binding split barrel"/>
    <property type="match status" value="1"/>
</dbReference>
<keyword evidence="4" id="KW-1185">Reference proteome</keyword>
<dbReference type="Pfam" id="PF01613">
    <property type="entry name" value="Flavin_Reduct"/>
    <property type="match status" value="1"/>
</dbReference>
<evidence type="ECO:0000256" key="1">
    <source>
        <dbReference type="ARBA" id="ARBA00023002"/>
    </source>
</evidence>
<dbReference type="Gene3D" id="2.30.110.10">
    <property type="entry name" value="Electron Transport, Fmn-binding Protein, Chain A"/>
    <property type="match status" value="1"/>
</dbReference>
<evidence type="ECO:0000313" key="4">
    <source>
        <dbReference type="Proteomes" id="UP000199028"/>
    </source>
</evidence>
<reference evidence="4" key="1">
    <citation type="submission" date="2016-10" db="EMBL/GenBank/DDBJ databases">
        <authorList>
            <person name="Varghese N."/>
            <person name="Submissions S."/>
        </authorList>
    </citation>
    <scope>NUCLEOTIDE SEQUENCE [LARGE SCALE GENOMIC DNA]</scope>
    <source>
        <strain evidence="4">CGMCC 4.578</strain>
    </source>
</reference>
<protein>
    <submittedName>
        <fullName evidence="3">NADH-FMN oxidoreductase RutF, flavin reductase (DIM6/NTAB) family</fullName>
    </submittedName>
</protein>
<evidence type="ECO:0000259" key="2">
    <source>
        <dbReference type="SMART" id="SM00903"/>
    </source>
</evidence>
<feature type="domain" description="Flavin reductase like" evidence="2">
    <location>
        <begin position="9"/>
        <end position="155"/>
    </location>
</feature>
<accession>A0A1H9BPR2</accession>
<evidence type="ECO:0000313" key="3">
    <source>
        <dbReference type="EMBL" id="SEP90701.1"/>
    </source>
</evidence>
<dbReference type="InterPro" id="IPR050268">
    <property type="entry name" value="NADH-dep_flavin_reductase"/>
</dbReference>
<proteinExistence type="predicted"/>
<dbReference type="InterPro" id="IPR012349">
    <property type="entry name" value="Split_barrel_FMN-bd"/>
</dbReference>
<dbReference type="InterPro" id="IPR002563">
    <property type="entry name" value="Flavin_Rdtase-like_dom"/>
</dbReference>
<dbReference type="SMART" id="SM00903">
    <property type="entry name" value="Flavin_Reduct"/>
    <property type="match status" value="1"/>
</dbReference>